<protein>
    <recommendedName>
        <fullName evidence="15">C4-dicarboxylate transport sensor protein DctB</fullName>
        <ecNumber evidence="3">2.7.13.3</ecNumber>
    </recommendedName>
</protein>
<evidence type="ECO:0000256" key="13">
    <source>
        <dbReference type="ARBA" id="ARBA00023012"/>
    </source>
</evidence>
<dbReference type="CDD" id="cd00082">
    <property type="entry name" value="HisKA"/>
    <property type="match status" value="1"/>
</dbReference>
<dbReference type="GO" id="GO:0005524">
    <property type="term" value="F:ATP binding"/>
    <property type="evidence" value="ECO:0007669"/>
    <property type="project" value="UniProtKB-KW"/>
</dbReference>
<dbReference type="InterPro" id="IPR036097">
    <property type="entry name" value="HisK_dim/P_sf"/>
</dbReference>
<dbReference type="PROSITE" id="PS50109">
    <property type="entry name" value="HIS_KIN"/>
    <property type="match status" value="1"/>
</dbReference>
<reference evidence="18 19" key="1">
    <citation type="submission" date="2014-12" db="EMBL/GenBank/DDBJ databases">
        <title>Mercury Reductase activity and rhizosphere competence traits in the genome of root associated Photobacterium halotolerans MELD1.</title>
        <authorList>
            <person name="Mathew D.C."/>
            <person name="Huang C.-C."/>
        </authorList>
    </citation>
    <scope>NUCLEOTIDE SEQUENCE [LARGE SCALE GENOMIC DNA]</scope>
    <source>
        <strain evidence="18 19">MELD1</strain>
    </source>
</reference>
<dbReference type="FunFam" id="3.30.450.20:FF:000127">
    <property type="entry name" value="C4-dicarboxylate transport sensor protein"/>
    <property type="match status" value="1"/>
</dbReference>
<dbReference type="STRING" id="265726.KY46_12595"/>
<evidence type="ECO:0000256" key="8">
    <source>
        <dbReference type="ARBA" id="ARBA00022692"/>
    </source>
</evidence>
<keyword evidence="11" id="KW-0067">ATP-binding</keyword>
<dbReference type="Pfam" id="PF02743">
    <property type="entry name" value="dCache_1"/>
    <property type="match status" value="1"/>
</dbReference>
<evidence type="ECO:0000259" key="17">
    <source>
        <dbReference type="PROSITE" id="PS50109"/>
    </source>
</evidence>
<dbReference type="FunFam" id="1.10.287.130:FF:000049">
    <property type="entry name" value="C4-dicarboxylate transport sensor protein DctB"/>
    <property type="match status" value="1"/>
</dbReference>
<keyword evidence="8 16" id="KW-0812">Transmembrane</keyword>
<keyword evidence="10" id="KW-0418">Kinase</keyword>
<dbReference type="InterPro" id="IPR036890">
    <property type="entry name" value="HATPase_C_sf"/>
</dbReference>
<dbReference type="Gene3D" id="1.10.287.130">
    <property type="match status" value="1"/>
</dbReference>
<dbReference type="EMBL" id="JWYV01000010">
    <property type="protein sequence ID" value="KKC99482.1"/>
    <property type="molecule type" value="Genomic_DNA"/>
</dbReference>
<evidence type="ECO:0000256" key="3">
    <source>
        <dbReference type="ARBA" id="ARBA00012438"/>
    </source>
</evidence>
<feature type="transmembrane region" description="Helical" evidence="16">
    <location>
        <begin position="303"/>
        <end position="321"/>
    </location>
</feature>
<feature type="domain" description="Histidine kinase" evidence="17">
    <location>
        <begin position="391"/>
        <end position="601"/>
    </location>
</feature>
<keyword evidence="9" id="KW-0547">Nucleotide-binding</keyword>
<dbReference type="InterPro" id="IPR033479">
    <property type="entry name" value="dCache_1"/>
</dbReference>
<comment type="caution">
    <text evidence="18">The sequence shown here is derived from an EMBL/GenBank/DDBJ whole genome shotgun (WGS) entry which is preliminary data.</text>
</comment>
<dbReference type="OrthoDB" id="9772100at2"/>
<evidence type="ECO:0000256" key="6">
    <source>
        <dbReference type="ARBA" id="ARBA00022553"/>
    </source>
</evidence>
<dbReference type="Gene3D" id="3.30.450.20">
    <property type="entry name" value="PAS domain"/>
    <property type="match status" value="2"/>
</dbReference>
<evidence type="ECO:0000256" key="9">
    <source>
        <dbReference type="ARBA" id="ARBA00022741"/>
    </source>
</evidence>
<evidence type="ECO:0000256" key="7">
    <source>
        <dbReference type="ARBA" id="ARBA00022679"/>
    </source>
</evidence>
<dbReference type="SMART" id="SM00388">
    <property type="entry name" value="HisKA"/>
    <property type="match status" value="1"/>
</dbReference>
<evidence type="ECO:0000256" key="4">
    <source>
        <dbReference type="ARBA" id="ARBA00022475"/>
    </source>
</evidence>
<dbReference type="PANTHER" id="PTHR43065">
    <property type="entry name" value="SENSOR HISTIDINE KINASE"/>
    <property type="match status" value="1"/>
</dbReference>
<dbReference type="CDD" id="cd12914">
    <property type="entry name" value="PDC1_DGC_like"/>
    <property type="match status" value="1"/>
</dbReference>
<keyword evidence="14 16" id="KW-0472">Membrane</keyword>
<dbReference type="Pfam" id="PF02518">
    <property type="entry name" value="HATPase_c"/>
    <property type="match status" value="1"/>
</dbReference>
<keyword evidence="13" id="KW-0902">Two-component regulatory system</keyword>
<evidence type="ECO:0000313" key="18">
    <source>
        <dbReference type="EMBL" id="KKC99482.1"/>
    </source>
</evidence>
<evidence type="ECO:0000256" key="5">
    <source>
        <dbReference type="ARBA" id="ARBA00022519"/>
    </source>
</evidence>
<sequence length="605" mass="68351">MPKSRTLGLIAGLGIILSVLIGFLTQQHFTRTLSEQITSDIRLLGEKLDQRLTRYQQLPQLLAHDPRLLDSLHAESSPKRERDAKMLQTNLLLAYWAKTLSADTIYLLNTQGDTLAASNWRQADSFVGNNYAYRPYFSDAIQGSLGQFFALGVSSGKRGYFFSAPVFNNQKQIEGVIVIKIDLNLVDEIWQYKELEYVISDQQGVVFYSSIDAWLYHTLVPLSPTQQQQIRESRQYGHPILSPLTGFPSLTALNTNHQADMYLPHRQRSQSFLQAHHDMATAGWVIYGFTPSLHIYTNVFESILLFIAFYVLLILVIIYWWQTVSAKEALSALNDTLEHQVADRTQHLHLANQELWHTIEQYELTQVQLKETQTELIQAAKLAMLGELSASINHEINQPLAAMRTYCENGLKLLEKERYQSVASNLEQVIDLNERIATIIARFKVFARKGQSVNSTTDAAQSIRNAIQLMHAPLTKHQVALQLSLSDDVFVRIDAVQFEQVIINLLQNAIQAQEDVSEKKIGISLHAGRQRAVITLWDNGPGLDDTQKQRIFTPFFSTKHDGLGLGLTICRRILDLFSGSLTVHNHTGGGAEFQISLPLSKEEQA</sequence>
<keyword evidence="5" id="KW-0997">Cell inner membrane</keyword>
<keyword evidence="7" id="KW-0808">Transferase</keyword>
<evidence type="ECO:0000256" key="2">
    <source>
        <dbReference type="ARBA" id="ARBA00004429"/>
    </source>
</evidence>
<dbReference type="Gene3D" id="3.30.565.10">
    <property type="entry name" value="Histidine kinase-like ATPase, C-terminal domain"/>
    <property type="match status" value="1"/>
</dbReference>
<name>A0A0F5VBL0_9GAMM</name>
<dbReference type="PIRSF" id="PIRSF036431">
    <property type="entry name" value="STHK_DctB"/>
    <property type="match status" value="1"/>
</dbReference>
<dbReference type="SUPFAM" id="SSF47384">
    <property type="entry name" value="Homodimeric domain of signal transducing histidine kinase"/>
    <property type="match status" value="1"/>
</dbReference>
<dbReference type="RefSeq" id="WP_046220989.1">
    <property type="nucleotide sequence ID" value="NZ_JWYV01000010.1"/>
</dbReference>
<keyword evidence="19" id="KW-1185">Reference proteome</keyword>
<dbReference type="InterPro" id="IPR004358">
    <property type="entry name" value="Sig_transdc_His_kin-like_C"/>
</dbReference>
<dbReference type="GO" id="GO:0005886">
    <property type="term" value="C:plasma membrane"/>
    <property type="evidence" value="ECO:0007669"/>
    <property type="project" value="UniProtKB-SubCell"/>
</dbReference>
<dbReference type="InterPro" id="IPR003594">
    <property type="entry name" value="HATPase_dom"/>
</dbReference>
<feature type="transmembrane region" description="Helical" evidence="16">
    <location>
        <begin position="6"/>
        <end position="24"/>
    </location>
</feature>
<keyword evidence="4" id="KW-1003">Cell membrane</keyword>
<dbReference type="AlphaFoldDB" id="A0A0F5VBL0"/>
<accession>A0A0F5VBL0</accession>
<dbReference type="SUPFAM" id="SSF55874">
    <property type="entry name" value="ATPase domain of HSP90 chaperone/DNA topoisomerase II/histidine kinase"/>
    <property type="match status" value="1"/>
</dbReference>
<keyword evidence="6" id="KW-0597">Phosphoprotein</keyword>
<keyword evidence="12 16" id="KW-1133">Transmembrane helix</keyword>
<evidence type="ECO:0000313" key="19">
    <source>
        <dbReference type="Proteomes" id="UP000033633"/>
    </source>
</evidence>
<evidence type="ECO:0000256" key="14">
    <source>
        <dbReference type="ARBA" id="ARBA00023136"/>
    </source>
</evidence>
<evidence type="ECO:0000256" key="1">
    <source>
        <dbReference type="ARBA" id="ARBA00000085"/>
    </source>
</evidence>
<dbReference type="PANTHER" id="PTHR43065:SF46">
    <property type="entry name" value="C4-DICARBOXYLATE TRANSPORT SENSOR PROTEIN DCTB"/>
    <property type="match status" value="1"/>
</dbReference>
<dbReference type="SMART" id="SM00387">
    <property type="entry name" value="HATPase_c"/>
    <property type="match status" value="1"/>
</dbReference>
<evidence type="ECO:0000256" key="16">
    <source>
        <dbReference type="SAM" id="Phobius"/>
    </source>
</evidence>
<gene>
    <name evidence="18" type="ORF">KY46_12595</name>
</gene>
<dbReference type="EC" id="2.7.13.3" evidence="3"/>
<dbReference type="GO" id="GO:0000155">
    <property type="term" value="F:phosphorelay sensor kinase activity"/>
    <property type="evidence" value="ECO:0007669"/>
    <property type="project" value="InterPro"/>
</dbReference>
<organism evidence="18 19">
    <name type="scientific">Photobacterium halotolerans</name>
    <dbReference type="NCBI Taxonomy" id="265726"/>
    <lineage>
        <taxon>Bacteria</taxon>
        <taxon>Pseudomonadati</taxon>
        <taxon>Pseudomonadota</taxon>
        <taxon>Gammaproteobacteria</taxon>
        <taxon>Vibrionales</taxon>
        <taxon>Vibrionaceae</taxon>
        <taxon>Photobacterium</taxon>
    </lineage>
</organism>
<dbReference type="Proteomes" id="UP000033633">
    <property type="component" value="Unassembled WGS sequence"/>
</dbReference>
<evidence type="ECO:0000256" key="10">
    <source>
        <dbReference type="ARBA" id="ARBA00022777"/>
    </source>
</evidence>
<dbReference type="PRINTS" id="PR00344">
    <property type="entry name" value="BCTRLSENSOR"/>
</dbReference>
<dbReference type="Pfam" id="PF00512">
    <property type="entry name" value="HisKA"/>
    <property type="match status" value="1"/>
</dbReference>
<comment type="subcellular location">
    <subcellularLocation>
        <location evidence="2">Cell inner membrane</location>
        <topology evidence="2">Multi-pass membrane protein</topology>
    </subcellularLocation>
</comment>
<proteinExistence type="predicted"/>
<dbReference type="InterPro" id="IPR005467">
    <property type="entry name" value="His_kinase_dom"/>
</dbReference>
<evidence type="ECO:0000256" key="15">
    <source>
        <dbReference type="ARBA" id="ARBA00073143"/>
    </source>
</evidence>
<dbReference type="SUPFAM" id="SSF103190">
    <property type="entry name" value="Sensory domain-like"/>
    <property type="match status" value="1"/>
</dbReference>
<dbReference type="InterPro" id="IPR029151">
    <property type="entry name" value="Sensor-like_sf"/>
</dbReference>
<dbReference type="InterPro" id="IPR003661">
    <property type="entry name" value="HisK_dim/P_dom"/>
</dbReference>
<evidence type="ECO:0000256" key="12">
    <source>
        <dbReference type="ARBA" id="ARBA00022989"/>
    </source>
</evidence>
<dbReference type="PATRIC" id="fig|265726.11.peg.728"/>
<dbReference type="InterPro" id="IPR017055">
    <property type="entry name" value="Sig_transdc_His_kinase_DctB"/>
</dbReference>
<evidence type="ECO:0000256" key="11">
    <source>
        <dbReference type="ARBA" id="ARBA00022840"/>
    </source>
</evidence>
<comment type="catalytic activity">
    <reaction evidence="1">
        <text>ATP + protein L-histidine = ADP + protein N-phospho-L-histidine.</text>
        <dbReference type="EC" id="2.7.13.3"/>
    </reaction>
</comment>